<organism evidence="2 3">
    <name type="scientific">Roseateles aquae</name>
    <dbReference type="NCBI Taxonomy" id="3077235"/>
    <lineage>
        <taxon>Bacteria</taxon>
        <taxon>Pseudomonadati</taxon>
        <taxon>Pseudomonadota</taxon>
        <taxon>Betaproteobacteria</taxon>
        <taxon>Burkholderiales</taxon>
        <taxon>Sphaerotilaceae</taxon>
        <taxon>Roseateles</taxon>
    </lineage>
</organism>
<dbReference type="SUPFAM" id="SSF55781">
    <property type="entry name" value="GAF domain-like"/>
    <property type="match status" value="1"/>
</dbReference>
<gene>
    <name evidence="2" type="ORF">RQP53_12925</name>
</gene>
<protein>
    <submittedName>
        <fullName evidence="2">GAF domain-containing protein</fullName>
    </submittedName>
</protein>
<feature type="domain" description="GAF" evidence="1">
    <location>
        <begin position="57"/>
        <end position="151"/>
    </location>
</feature>
<dbReference type="Pfam" id="PF01590">
    <property type="entry name" value="GAF"/>
    <property type="match status" value="1"/>
</dbReference>
<sequence length="161" mass="17722">MNAIDQGFERHLSKLSQALQRFRGERALVAAVLALTRELGVRLAFVAERQLPQAHVLAMADRDNLQQPYFYDHERTPCRGVMLGEVVSIPCDVSLHYPAERGLDAYLGVPLPSSQGEVLGVLALMDERPLAEPAALQTLLEALAPRLAAELECVQLRRQGG</sequence>
<proteinExistence type="predicted"/>
<keyword evidence="3" id="KW-1185">Reference proteome</keyword>
<evidence type="ECO:0000313" key="3">
    <source>
        <dbReference type="Proteomes" id="UP001246372"/>
    </source>
</evidence>
<dbReference type="Proteomes" id="UP001246372">
    <property type="component" value="Unassembled WGS sequence"/>
</dbReference>
<evidence type="ECO:0000259" key="1">
    <source>
        <dbReference type="Pfam" id="PF01590"/>
    </source>
</evidence>
<dbReference type="InterPro" id="IPR029016">
    <property type="entry name" value="GAF-like_dom_sf"/>
</dbReference>
<accession>A0ABU3PC72</accession>
<dbReference type="EMBL" id="JAVXZY010000004">
    <property type="protein sequence ID" value="MDT9000173.1"/>
    <property type="molecule type" value="Genomic_DNA"/>
</dbReference>
<reference evidence="2" key="1">
    <citation type="submission" date="2023-09" db="EMBL/GenBank/DDBJ databases">
        <title>Paucibacter sp. APW11 Genome sequencing and assembly.</title>
        <authorList>
            <person name="Kim I."/>
        </authorList>
    </citation>
    <scope>NUCLEOTIDE SEQUENCE</scope>
    <source>
        <strain evidence="2">APW11</strain>
    </source>
</reference>
<dbReference type="RefSeq" id="WP_315650725.1">
    <property type="nucleotide sequence ID" value="NZ_JAVXZY010000004.1"/>
</dbReference>
<evidence type="ECO:0000313" key="2">
    <source>
        <dbReference type="EMBL" id="MDT9000173.1"/>
    </source>
</evidence>
<dbReference type="Gene3D" id="3.30.450.40">
    <property type="match status" value="1"/>
</dbReference>
<dbReference type="InterPro" id="IPR003018">
    <property type="entry name" value="GAF"/>
</dbReference>
<comment type="caution">
    <text evidence="2">The sequence shown here is derived from an EMBL/GenBank/DDBJ whole genome shotgun (WGS) entry which is preliminary data.</text>
</comment>
<name>A0ABU3PC72_9BURK</name>